<dbReference type="PANTHER" id="PTHR32343:SF22">
    <property type="entry name" value="LD29830P"/>
    <property type="match status" value="1"/>
</dbReference>
<sequence length="134" mass="14759">MLIDGAKTAINLGGTILGYYPVKVLPSKTAIMPVNPKLLPRVSRLRLLGDNIHSTRIAFVENTYVYDVDGRQKARSQLSTVAAWFWGLSRSGTKGFSPATDGSNDGCMMNQSLCVFLFFYRVSPSKTPVRPRST</sequence>
<dbReference type="PANTHER" id="PTHR32343">
    <property type="entry name" value="SERINE/ARGININE-RICH SPLICING FACTOR"/>
    <property type="match status" value="1"/>
</dbReference>
<dbReference type="EMBL" id="AMZH03019936">
    <property type="protein sequence ID" value="RRT39750.1"/>
    <property type="molecule type" value="Genomic_DNA"/>
</dbReference>
<comment type="caution">
    <text evidence="1">The sequence shown here is derived from an EMBL/GenBank/DDBJ whole genome shotgun (WGS) entry which is preliminary data.</text>
</comment>
<dbReference type="AlphaFoldDB" id="A0A426XJX1"/>
<accession>A0A426XJX1</accession>
<organism evidence="1 2">
    <name type="scientific">Ensete ventricosum</name>
    <name type="common">Abyssinian banana</name>
    <name type="synonym">Musa ensete</name>
    <dbReference type="NCBI Taxonomy" id="4639"/>
    <lineage>
        <taxon>Eukaryota</taxon>
        <taxon>Viridiplantae</taxon>
        <taxon>Streptophyta</taxon>
        <taxon>Embryophyta</taxon>
        <taxon>Tracheophyta</taxon>
        <taxon>Spermatophyta</taxon>
        <taxon>Magnoliopsida</taxon>
        <taxon>Liliopsida</taxon>
        <taxon>Zingiberales</taxon>
        <taxon>Musaceae</taxon>
        <taxon>Ensete</taxon>
    </lineage>
</organism>
<proteinExistence type="predicted"/>
<name>A0A426XJX1_ENSVE</name>
<evidence type="ECO:0000313" key="2">
    <source>
        <dbReference type="Proteomes" id="UP000287651"/>
    </source>
</evidence>
<reference evidence="1 2" key="1">
    <citation type="journal article" date="2014" name="Agronomy (Basel)">
        <title>A Draft Genome Sequence for Ensete ventricosum, the Drought-Tolerant Tree Against Hunger.</title>
        <authorList>
            <person name="Harrison J."/>
            <person name="Moore K.A."/>
            <person name="Paszkiewicz K."/>
            <person name="Jones T."/>
            <person name="Grant M."/>
            <person name="Ambacheew D."/>
            <person name="Muzemil S."/>
            <person name="Studholme D.J."/>
        </authorList>
    </citation>
    <scope>NUCLEOTIDE SEQUENCE [LARGE SCALE GENOMIC DNA]</scope>
</reference>
<dbReference type="Proteomes" id="UP000287651">
    <property type="component" value="Unassembled WGS sequence"/>
</dbReference>
<protein>
    <submittedName>
        <fullName evidence="1">Uncharacterized protein</fullName>
    </submittedName>
</protein>
<evidence type="ECO:0000313" key="1">
    <source>
        <dbReference type="EMBL" id="RRT39750.1"/>
    </source>
</evidence>
<gene>
    <name evidence="1" type="ORF">B296_00045297</name>
</gene>